<dbReference type="InterPro" id="IPR019198">
    <property type="entry name" value="Beta_propeller_containing"/>
</dbReference>
<sequence length="649" mass="68507">MTRSRHLRTAAAVTLIAGLATGCTDAPDTNGHRPGGGEAAAGSVRLVSFTSCEDALAGLRAAARDSLEAWGYAAEPPTVDGRRGAADTGGGAVAAPNAAGAQAESAAKTGEQGGYSGTNTHEAGVDEPDLVKTDGKRIITVVDGILRVYDAARRVETAKVALGQTQALRYPGGGGDLLLSGDHVLLINRNTYYGREEAPPAARSPQLTLVDIGAQPRVLGTFAMDGQVVDARQVGAQVRVVMRSTPDIERPQHRANPDEYAAAMLRTINQSPIEDWLPEYTVTGEGGSTGTGRVGCSSVAHPAGYSASKLLTVLTFDLGKPALGEGDPVTVAADGDTVYSNGQSLYVANDRRWRGGPAMPAARRADPEPQRTEVYKFDTSKPGKPTFAAGGAVDGWLLNQYSMSEWDGRLRIATTGEADSSVYVLRQDGSNLVQEGKVGGLGKGERIYSVRFVGTQGYVVTFKQTDPLYTVDLRDPKQPKVTGELKITGYSAYLHPAGDGRLIGIGQEASETGRTQGTQLSMFDVSDPAAPKRLAQYHVKYGHSEAEFDPHAFLYWPKTGLLVVPLNRYTADDGGSASGALALKVSDAGITEAGFLKHPAPNGNTPQRGALYPIRRAIVIDGTLWTLSQNGLMANDLQTLAQQAWLSFT</sequence>
<evidence type="ECO:0000256" key="1">
    <source>
        <dbReference type="SAM" id="MobiDB-lite"/>
    </source>
</evidence>
<dbReference type="Proteomes" id="UP000619260">
    <property type="component" value="Unassembled WGS sequence"/>
</dbReference>
<dbReference type="SUPFAM" id="SSF69322">
    <property type="entry name" value="Tricorn protease domain 2"/>
    <property type="match status" value="1"/>
</dbReference>
<dbReference type="Pfam" id="PF09826">
    <property type="entry name" value="Beta_propel"/>
    <property type="match status" value="1"/>
</dbReference>
<dbReference type="EMBL" id="BOPF01000014">
    <property type="protein sequence ID" value="GIJ47277.1"/>
    <property type="molecule type" value="Genomic_DNA"/>
</dbReference>
<reference evidence="2" key="1">
    <citation type="submission" date="2021-01" db="EMBL/GenBank/DDBJ databases">
        <title>Whole genome shotgun sequence of Virgisporangium aliadipatigenens NBRC 105644.</title>
        <authorList>
            <person name="Komaki H."/>
            <person name="Tamura T."/>
        </authorList>
    </citation>
    <scope>NUCLEOTIDE SEQUENCE</scope>
    <source>
        <strain evidence="2">NBRC 105644</strain>
    </source>
</reference>
<comment type="caution">
    <text evidence="2">The sequence shown here is derived from an EMBL/GenBank/DDBJ whole genome shotgun (WGS) entry which is preliminary data.</text>
</comment>
<organism evidence="2 3">
    <name type="scientific">Virgisporangium aliadipatigenens</name>
    <dbReference type="NCBI Taxonomy" id="741659"/>
    <lineage>
        <taxon>Bacteria</taxon>
        <taxon>Bacillati</taxon>
        <taxon>Actinomycetota</taxon>
        <taxon>Actinomycetes</taxon>
        <taxon>Micromonosporales</taxon>
        <taxon>Micromonosporaceae</taxon>
        <taxon>Virgisporangium</taxon>
    </lineage>
</organism>
<protein>
    <recommendedName>
        <fullName evidence="4">Beta propeller domain-containing protein</fullName>
    </recommendedName>
</protein>
<dbReference type="PROSITE" id="PS51257">
    <property type="entry name" value="PROKAR_LIPOPROTEIN"/>
    <property type="match status" value="1"/>
</dbReference>
<proteinExistence type="predicted"/>
<name>A0A8J4DSI6_9ACTN</name>
<evidence type="ECO:0008006" key="4">
    <source>
        <dbReference type="Google" id="ProtNLM"/>
    </source>
</evidence>
<dbReference type="RefSeq" id="WP_239153208.1">
    <property type="nucleotide sequence ID" value="NZ_BOPF01000014.1"/>
</dbReference>
<keyword evidence="3" id="KW-1185">Reference proteome</keyword>
<gene>
    <name evidence="2" type="ORF">Val02_41630</name>
</gene>
<evidence type="ECO:0000313" key="2">
    <source>
        <dbReference type="EMBL" id="GIJ47277.1"/>
    </source>
</evidence>
<feature type="compositionally biased region" description="Low complexity" evidence="1">
    <location>
        <begin position="93"/>
        <end position="110"/>
    </location>
</feature>
<accession>A0A8J4DSI6</accession>
<evidence type="ECO:0000313" key="3">
    <source>
        <dbReference type="Proteomes" id="UP000619260"/>
    </source>
</evidence>
<feature type="region of interest" description="Disordered" evidence="1">
    <location>
        <begin position="75"/>
        <end position="128"/>
    </location>
</feature>
<dbReference type="AlphaFoldDB" id="A0A8J4DSI6"/>